<evidence type="ECO:0000256" key="1">
    <source>
        <dbReference type="SAM" id="MobiDB-lite"/>
    </source>
</evidence>
<gene>
    <name evidence="2" type="ORF">SDC9_87100</name>
</gene>
<name>A0A644ZHX5_9ZZZZ</name>
<feature type="region of interest" description="Disordered" evidence="1">
    <location>
        <begin position="25"/>
        <end position="49"/>
    </location>
</feature>
<accession>A0A644ZHX5</accession>
<sequence length="94" mass="10573">MKPFILSGVISFFFLWGLGCNAQNNDNNQSLQKDPDSKEIRMNSGKKMQKPEYIVKTSDNHIQVIVSHEGKKITRISSGEMVSEDKQKGGSNEK</sequence>
<dbReference type="EMBL" id="VSSQ01009007">
    <property type="protein sequence ID" value="MPM40456.1"/>
    <property type="molecule type" value="Genomic_DNA"/>
</dbReference>
<dbReference type="PROSITE" id="PS51257">
    <property type="entry name" value="PROKAR_LIPOPROTEIN"/>
    <property type="match status" value="1"/>
</dbReference>
<evidence type="ECO:0000313" key="2">
    <source>
        <dbReference type="EMBL" id="MPM40456.1"/>
    </source>
</evidence>
<dbReference type="AlphaFoldDB" id="A0A644ZHX5"/>
<feature type="compositionally biased region" description="Basic and acidic residues" evidence="1">
    <location>
        <begin position="83"/>
        <end position="94"/>
    </location>
</feature>
<reference evidence="2" key="1">
    <citation type="submission" date="2019-08" db="EMBL/GenBank/DDBJ databases">
        <authorList>
            <person name="Kucharzyk K."/>
            <person name="Murdoch R.W."/>
            <person name="Higgins S."/>
            <person name="Loffler F."/>
        </authorList>
    </citation>
    <scope>NUCLEOTIDE SEQUENCE</scope>
</reference>
<feature type="region of interest" description="Disordered" evidence="1">
    <location>
        <begin position="75"/>
        <end position="94"/>
    </location>
</feature>
<comment type="caution">
    <text evidence="2">The sequence shown here is derived from an EMBL/GenBank/DDBJ whole genome shotgun (WGS) entry which is preliminary data.</text>
</comment>
<proteinExistence type="predicted"/>
<organism evidence="2">
    <name type="scientific">bioreactor metagenome</name>
    <dbReference type="NCBI Taxonomy" id="1076179"/>
    <lineage>
        <taxon>unclassified sequences</taxon>
        <taxon>metagenomes</taxon>
        <taxon>ecological metagenomes</taxon>
    </lineage>
</organism>
<protein>
    <submittedName>
        <fullName evidence="2">Uncharacterized protein</fullName>
    </submittedName>
</protein>